<dbReference type="InterPro" id="IPR036942">
    <property type="entry name" value="Beta-barrel_TonB_sf"/>
</dbReference>
<keyword evidence="4 10" id="KW-0812">Transmembrane</keyword>
<evidence type="ECO:0000256" key="12">
    <source>
        <dbReference type="SAM" id="SignalP"/>
    </source>
</evidence>
<dbReference type="Pfam" id="PF00593">
    <property type="entry name" value="TonB_dep_Rec_b-barrel"/>
    <property type="match status" value="1"/>
</dbReference>
<dbReference type="SUPFAM" id="SSF56935">
    <property type="entry name" value="Porins"/>
    <property type="match status" value="1"/>
</dbReference>
<organism evidence="15 16">
    <name type="scientific">Cloacibacterium rupense</name>
    <dbReference type="NCBI Taxonomy" id="517423"/>
    <lineage>
        <taxon>Bacteria</taxon>
        <taxon>Pseudomonadati</taxon>
        <taxon>Bacteroidota</taxon>
        <taxon>Flavobacteriia</taxon>
        <taxon>Flavobacteriales</taxon>
        <taxon>Weeksellaceae</taxon>
    </lineage>
</organism>
<feature type="domain" description="TonB-dependent receptor plug" evidence="14">
    <location>
        <begin position="38"/>
        <end position="145"/>
    </location>
</feature>
<evidence type="ECO:0000256" key="8">
    <source>
        <dbReference type="ARBA" id="ARBA00023170"/>
    </source>
</evidence>
<dbReference type="PANTHER" id="PTHR30069:SF29">
    <property type="entry name" value="HEMOGLOBIN AND HEMOGLOBIN-HAPTOGLOBIN-BINDING PROTEIN 1-RELATED"/>
    <property type="match status" value="1"/>
</dbReference>
<comment type="caution">
    <text evidence="15">The sequence shown here is derived from an EMBL/GenBank/DDBJ whole genome shotgun (WGS) entry which is preliminary data.</text>
</comment>
<keyword evidence="2 10" id="KW-0813">Transport</keyword>
<gene>
    <name evidence="15" type="ORF">GCM10010992_07600</name>
</gene>
<evidence type="ECO:0000256" key="4">
    <source>
        <dbReference type="ARBA" id="ARBA00022692"/>
    </source>
</evidence>
<feature type="domain" description="TonB-dependent receptor-like beta-barrel" evidence="13">
    <location>
        <begin position="169"/>
        <end position="569"/>
    </location>
</feature>
<dbReference type="EMBL" id="BMLV01000001">
    <property type="protein sequence ID" value="GGP02573.1"/>
    <property type="molecule type" value="Genomic_DNA"/>
</dbReference>
<dbReference type="InterPro" id="IPR000531">
    <property type="entry name" value="Beta-barrel_TonB"/>
</dbReference>
<dbReference type="Gene3D" id="2.40.170.20">
    <property type="entry name" value="TonB-dependent receptor, beta-barrel domain"/>
    <property type="match status" value="1"/>
</dbReference>
<feature type="signal peptide" evidence="12">
    <location>
        <begin position="1"/>
        <end position="19"/>
    </location>
</feature>
<evidence type="ECO:0000256" key="2">
    <source>
        <dbReference type="ARBA" id="ARBA00022448"/>
    </source>
</evidence>
<keyword evidence="16" id="KW-1185">Reference proteome</keyword>
<evidence type="ECO:0000256" key="11">
    <source>
        <dbReference type="RuleBase" id="RU003357"/>
    </source>
</evidence>
<dbReference type="Gene3D" id="2.170.130.10">
    <property type="entry name" value="TonB-dependent receptor, plug domain"/>
    <property type="match status" value="1"/>
</dbReference>
<keyword evidence="5 12" id="KW-0732">Signal</keyword>
<protein>
    <recommendedName>
        <fullName evidence="17">Iron complex outermembrane recepter protein</fullName>
    </recommendedName>
</protein>
<evidence type="ECO:0000256" key="3">
    <source>
        <dbReference type="ARBA" id="ARBA00022452"/>
    </source>
</evidence>
<evidence type="ECO:0000256" key="9">
    <source>
        <dbReference type="ARBA" id="ARBA00023237"/>
    </source>
</evidence>
<dbReference type="Proteomes" id="UP000620064">
    <property type="component" value="Unassembled WGS sequence"/>
</dbReference>
<comment type="similarity">
    <text evidence="10 11">Belongs to the TonB-dependent receptor family.</text>
</comment>
<keyword evidence="8" id="KW-0675">Receptor</keyword>
<evidence type="ECO:0000259" key="13">
    <source>
        <dbReference type="Pfam" id="PF00593"/>
    </source>
</evidence>
<keyword evidence="7 10" id="KW-0472">Membrane</keyword>
<evidence type="ECO:0000256" key="5">
    <source>
        <dbReference type="ARBA" id="ARBA00022729"/>
    </source>
</evidence>
<evidence type="ECO:0008006" key="17">
    <source>
        <dbReference type="Google" id="ProtNLM"/>
    </source>
</evidence>
<evidence type="ECO:0000256" key="10">
    <source>
        <dbReference type="PROSITE-ProRule" id="PRU01360"/>
    </source>
</evidence>
<accession>A0ABQ2NJ93</accession>
<comment type="subcellular location">
    <subcellularLocation>
        <location evidence="1 10">Cell outer membrane</location>
        <topology evidence="1 10">Multi-pass membrane protein</topology>
    </subcellularLocation>
</comment>
<evidence type="ECO:0000256" key="7">
    <source>
        <dbReference type="ARBA" id="ARBA00023136"/>
    </source>
</evidence>
<dbReference type="PANTHER" id="PTHR30069">
    <property type="entry name" value="TONB-DEPENDENT OUTER MEMBRANE RECEPTOR"/>
    <property type="match status" value="1"/>
</dbReference>
<sequence length="598" mass="68029">MKKLIVSIALLGLISNATAQEKNIDEVTITGKLMDLPLKKSSVNVTIIDKTQIQNSAAQSVEEVLAYYTGMDIRKRGANGVQTDLSIRGSSFEQVLLLVNGIRMADSQTGHNTMNLPFDLASVEKIEILKGTAARGFGNGAYAGVVNIITKPNSTNSLTVRGEGGDFNTYAYGAASNFGTEKFRNFIQINNSESDGYRYNTDYKIKNIWYQNNLAIKDGNLKLMAGIQEKKFGANGFYASPAFTDQYEEVQVSLVSAIFEKKLSESINFNAKTYWRRAQDMYLFVRNNPSLYRNMHIGNNVGVDLGINFKSKLGITGFGADLRKEFLASNNLGSRERFVSQAFLEHHFSLFNESLNISPGISWTKFSDGKDYFLPGIDVSYTEENNKFYANFAKVNRIPTYTDLYYISRAEQGNPNLKAETAWSGEFGYQYQDGQNYLKYSMFWRKTDNAIDWQKDSTTSKWTAQNIGTLETKGFEMEANHQVNNWLGYSFGYTYLDNQNLDKDIISRYSLDNLRHQFVAKLRNNYKGLSNELIYRYNERVNLGSYNLLDDKISYQFKNFNVYVLVNNITNSDYIETSLVPMPGRWFHAGFTYQFSFK</sequence>
<evidence type="ECO:0000259" key="14">
    <source>
        <dbReference type="Pfam" id="PF07715"/>
    </source>
</evidence>
<keyword evidence="3 10" id="KW-1134">Transmembrane beta strand</keyword>
<dbReference type="Pfam" id="PF07715">
    <property type="entry name" value="Plug"/>
    <property type="match status" value="1"/>
</dbReference>
<proteinExistence type="inferred from homology"/>
<reference evidence="16" key="1">
    <citation type="journal article" date="2019" name="Int. J. Syst. Evol. Microbiol.">
        <title>The Global Catalogue of Microorganisms (GCM) 10K type strain sequencing project: providing services to taxonomists for standard genome sequencing and annotation.</title>
        <authorList>
            <consortium name="The Broad Institute Genomics Platform"/>
            <consortium name="The Broad Institute Genome Sequencing Center for Infectious Disease"/>
            <person name="Wu L."/>
            <person name="Ma J."/>
        </authorList>
    </citation>
    <scope>NUCLEOTIDE SEQUENCE [LARGE SCALE GENOMIC DNA]</scope>
    <source>
        <strain evidence="16">CGMCC 1.7656</strain>
    </source>
</reference>
<keyword evidence="6 11" id="KW-0798">TonB box</keyword>
<dbReference type="InterPro" id="IPR039426">
    <property type="entry name" value="TonB-dep_rcpt-like"/>
</dbReference>
<dbReference type="PROSITE" id="PS52016">
    <property type="entry name" value="TONB_DEPENDENT_REC_3"/>
    <property type="match status" value="1"/>
</dbReference>
<dbReference type="RefSeq" id="WP_188616746.1">
    <property type="nucleotide sequence ID" value="NZ_BMLV01000001.1"/>
</dbReference>
<evidence type="ECO:0000256" key="6">
    <source>
        <dbReference type="ARBA" id="ARBA00023077"/>
    </source>
</evidence>
<evidence type="ECO:0000313" key="15">
    <source>
        <dbReference type="EMBL" id="GGP02573.1"/>
    </source>
</evidence>
<dbReference type="InterPro" id="IPR037066">
    <property type="entry name" value="Plug_dom_sf"/>
</dbReference>
<keyword evidence="9 10" id="KW-0998">Cell outer membrane</keyword>
<evidence type="ECO:0000256" key="1">
    <source>
        <dbReference type="ARBA" id="ARBA00004571"/>
    </source>
</evidence>
<evidence type="ECO:0000313" key="16">
    <source>
        <dbReference type="Proteomes" id="UP000620064"/>
    </source>
</evidence>
<feature type="chain" id="PRO_5045904492" description="Iron complex outermembrane recepter protein" evidence="12">
    <location>
        <begin position="20"/>
        <end position="598"/>
    </location>
</feature>
<dbReference type="InterPro" id="IPR012910">
    <property type="entry name" value="Plug_dom"/>
</dbReference>
<name>A0ABQ2NJ93_9FLAO</name>